<sequence>MAWNFTPATPPTVMAVNSLLNDDFSVITWVGWNGARFPMAGGVAPVPGAQNGVYLTSVKGVMAPVKHLTKQGARQDGDDWVDALWDAMEIELDIDITGTDPASFRRSARGWLNSWDTKRTGRLSWWTSQSGEWWTDCRLGKEVSDPLKNAPAMMNHLPLNWIARSDSGLWQSFDSTSEQMATDATTLADPNNITPAGFLPQWNRGDQDGWPRYLVQGPGTFTIGNNGGVGSVTFGPLTLGQQALITTLPNRRSITDLQTGVNLYSKLSGRFSTSVAPGAAVHVPVSVTGAQAGVTSIQAALTPYRKWPE</sequence>
<keyword evidence="2" id="KW-1185">Reference proteome</keyword>
<gene>
    <name evidence="1" type="ORF">ACFYU5_19140</name>
</gene>
<name>A0ABW6P5V0_9NOCA</name>
<comment type="caution">
    <text evidence="1">The sequence shown here is derived from an EMBL/GenBank/DDBJ whole genome shotgun (WGS) entry which is preliminary data.</text>
</comment>
<organism evidence="1 2">
    <name type="scientific">Nocardia aobensis</name>
    <dbReference type="NCBI Taxonomy" id="257277"/>
    <lineage>
        <taxon>Bacteria</taxon>
        <taxon>Bacillati</taxon>
        <taxon>Actinomycetota</taxon>
        <taxon>Actinomycetes</taxon>
        <taxon>Mycobacteriales</taxon>
        <taxon>Nocardiaceae</taxon>
        <taxon>Nocardia</taxon>
    </lineage>
</organism>
<dbReference type="RefSeq" id="WP_387396062.1">
    <property type="nucleotide sequence ID" value="NZ_JBIAMT010000003.1"/>
</dbReference>
<dbReference type="Proteomes" id="UP001601442">
    <property type="component" value="Unassembled WGS sequence"/>
</dbReference>
<protein>
    <recommendedName>
        <fullName evidence="3">Phage tail protein</fullName>
    </recommendedName>
</protein>
<proteinExistence type="predicted"/>
<accession>A0ABW6P5V0</accession>
<evidence type="ECO:0008006" key="3">
    <source>
        <dbReference type="Google" id="ProtNLM"/>
    </source>
</evidence>
<reference evidence="1 2" key="1">
    <citation type="submission" date="2024-10" db="EMBL/GenBank/DDBJ databases">
        <title>The Natural Products Discovery Center: Release of the First 8490 Sequenced Strains for Exploring Actinobacteria Biosynthetic Diversity.</title>
        <authorList>
            <person name="Kalkreuter E."/>
            <person name="Kautsar S.A."/>
            <person name="Yang D."/>
            <person name="Bader C.D."/>
            <person name="Teijaro C.N."/>
            <person name="Fluegel L."/>
            <person name="Davis C.M."/>
            <person name="Simpson J.R."/>
            <person name="Lauterbach L."/>
            <person name="Steele A.D."/>
            <person name="Gui C."/>
            <person name="Meng S."/>
            <person name="Li G."/>
            <person name="Viehrig K."/>
            <person name="Ye F."/>
            <person name="Su P."/>
            <person name="Kiefer A.F."/>
            <person name="Nichols A."/>
            <person name="Cepeda A.J."/>
            <person name="Yan W."/>
            <person name="Fan B."/>
            <person name="Jiang Y."/>
            <person name="Adhikari A."/>
            <person name="Zheng C.-J."/>
            <person name="Schuster L."/>
            <person name="Cowan T.M."/>
            <person name="Smanski M.J."/>
            <person name="Chevrette M.G."/>
            <person name="De Carvalho L.P.S."/>
            <person name="Shen B."/>
        </authorList>
    </citation>
    <scope>NUCLEOTIDE SEQUENCE [LARGE SCALE GENOMIC DNA]</scope>
    <source>
        <strain evidence="1 2">NPDC004119</strain>
    </source>
</reference>
<dbReference type="EMBL" id="JBIAMT010000003">
    <property type="protein sequence ID" value="MFF0498529.1"/>
    <property type="molecule type" value="Genomic_DNA"/>
</dbReference>
<evidence type="ECO:0000313" key="2">
    <source>
        <dbReference type="Proteomes" id="UP001601442"/>
    </source>
</evidence>
<evidence type="ECO:0000313" key="1">
    <source>
        <dbReference type="EMBL" id="MFF0498529.1"/>
    </source>
</evidence>